<gene>
    <name evidence="17" type="ORF">KY5_7845</name>
</gene>
<feature type="signal peptide" evidence="15">
    <location>
        <begin position="1"/>
        <end position="34"/>
    </location>
</feature>
<dbReference type="InterPro" id="IPR002169">
    <property type="entry name" value="Peptidase_M9A/M9B"/>
</dbReference>
<feature type="domain" description="Peptidase M9 collagenase N-terminal" evidence="16">
    <location>
        <begin position="106"/>
        <end position="286"/>
    </location>
</feature>
<feature type="chain" id="PRO_5038770884" description="microbial collagenase" evidence="15">
    <location>
        <begin position="35"/>
        <end position="648"/>
    </location>
</feature>
<evidence type="ECO:0000256" key="12">
    <source>
        <dbReference type="ARBA" id="ARBA00023145"/>
    </source>
</evidence>
<evidence type="ECO:0000256" key="7">
    <source>
        <dbReference type="ARBA" id="ARBA00022723"/>
    </source>
</evidence>
<dbReference type="Pfam" id="PF01752">
    <property type="entry name" value="Peptidase_M9"/>
    <property type="match status" value="1"/>
</dbReference>
<dbReference type="GO" id="GO:0008270">
    <property type="term" value="F:zinc ion binding"/>
    <property type="evidence" value="ECO:0007669"/>
    <property type="project" value="InterPro"/>
</dbReference>
<accession>A0A291QN14</accession>
<evidence type="ECO:0000259" key="16">
    <source>
        <dbReference type="Pfam" id="PF08453"/>
    </source>
</evidence>
<dbReference type="Gene3D" id="1.10.390.20">
    <property type="match status" value="1"/>
</dbReference>
<reference evidence="17 18" key="1">
    <citation type="submission" date="2017-08" db="EMBL/GenBank/DDBJ databases">
        <title>Complete Genome Sequence of Streptomyces formicae KY5, the formicamycin producer.</title>
        <authorList>
            <person name="Holmes N.A."/>
            <person name="Devine R."/>
            <person name="Qin Z."/>
            <person name="Seipke R.F."/>
            <person name="Wilkinson B."/>
            <person name="Hutchings M.I."/>
        </authorList>
    </citation>
    <scope>NUCLEOTIDE SEQUENCE [LARGE SCALE GENOMIC DNA]</scope>
    <source>
        <strain evidence="17 18">KY5</strain>
    </source>
</reference>
<feature type="active site" evidence="13">
    <location>
        <position position="509"/>
    </location>
</feature>
<evidence type="ECO:0000313" key="18">
    <source>
        <dbReference type="Proteomes" id="UP000221011"/>
    </source>
</evidence>
<keyword evidence="8 15" id="KW-0732">Signal</keyword>
<evidence type="ECO:0000256" key="2">
    <source>
        <dbReference type="ARBA" id="ARBA00001947"/>
    </source>
</evidence>
<keyword evidence="18" id="KW-1185">Reference proteome</keyword>
<evidence type="ECO:0000256" key="4">
    <source>
        <dbReference type="ARBA" id="ARBA00012653"/>
    </source>
</evidence>
<dbReference type="GO" id="GO:0005576">
    <property type="term" value="C:extracellular region"/>
    <property type="evidence" value="ECO:0007669"/>
    <property type="project" value="UniProtKB-SubCell"/>
</dbReference>
<evidence type="ECO:0000256" key="1">
    <source>
        <dbReference type="ARBA" id="ARBA00000424"/>
    </source>
</evidence>
<evidence type="ECO:0000256" key="9">
    <source>
        <dbReference type="ARBA" id="ARBA00022801"/>
    </source>
</evidence>
<feature type="region of interest" description="Disordered" evidence="14">
    <location>
        <begin position="35"/>
        <end position="99"/>
    </location>
</feature>
<dbReference type="Pfam" id="PF08453">
    <property type="entry name" value="Peptidase_M9_N"/>
    <property type="match status" value="1"/>
</dbReference>
<dbReference type="Proteomes" id="UP000221011">
    <property type="component" value="Chromosome"/>
</dbReference>
<keyword evidence="11" id="KW-0482">Metalloprotease</keyword>
<keyword evidence="9 17" id="KW-0378">Hydrolase</keyword>
<evidence type="ECO:0000256" key="10">
    <source>
        <dbReference type="ARBA" id="ARBA00022833"/>
    </source>
</evidence>
<evidence type="ECO:0000256" key="14">
    <source>
        <dbReference type="SAM" id="MobiDB-lite"/>
    </source>
</evidence>
<protein>
    <recommendedName>
        <fullName evidence="4">microbial collagenase</fullName>
        <ecNumber evidence="4">3.4.24.3</ecNumber>
    </recommendedName>
</protein>
<evidence type="ECO:0000256" key="8">
    <source>
        <dbReference type="ARBA" id="ARBA00022729"/>
    </source>
</evidence>
<comment type="catalytic activity">
    <reaction evidence="1">
        <text>Digestion of native collagen in the triple helical region at Xaa-|-Gly bonds. With synthetic peptides, a preference is shown for Gly at P3 and P1', Pro and Ala at P2 and P2', and hydroxyproline, Ala or Arg at P3'.</text>
        <dbReference type="EC" id="3.4.24.3"/>
    </reaction>
</comment>
<keyword evidence="6" id="KW-0645">Protease</keyword>
<keyword evidence="5" id="KW-0964">Secreted</keyword>
<evidence type="ECO:0000256" key="6">
    <source>
        <dbReference type="ARBA" id="ARBA00022670"/>
    </source>
</evidence>
<dbReference type="KEGG" id="sfk:KY5_7845"/>
<comment type="subcellular location">
    <subcellularLocation>
        <location evidence="3">Secreted</location>
    </subcellularLocation>
</comment>
<organism evidence="17 18">
    <name type="scientific">Streptomyces formicae</name>
    <dbReference type="NCBI Taxonomy" id="1616117"/>
    <lineage>
        <taxon>Bacteria</taxon>
        <taxon>Bacillati</taxon>
        <taxon>Actinomycetota</taxon>
        <taxon>Actinomycetes</taxon>
        <taxon>Kitasatosporales</taxon>
        <taxon>Streptomycetaceae</taxon>
        <taxon>Streptomyces</taxon>
    </lineage>
</organism>
<feature type="compositionally biased region" description="Basic and acidic residues" evidence="14">
    <location>
        <begin position="70"/>
        <end position="82"/>
    </location>
</feature>
<feature type="compositionally biased region" description="Low complexity" evidence="14">
    <location>
        <begin position="35"/>
        <end position="52"/>
    </location>
</feature>
<dbReference type="GO" id="GO:0004222">
    <property type="term" value="F:metalloendopeptidase activity"/>
    <property type="evidence" value="ECO:0007669"/>
    <property type="project" value="UniProtKB-EC"/>
</dbReference>
<dbReference type="EMBL" id="CP022685">
    <property type="protein sequence ID" value="ATL32863.1"/>
    <property type="molecule type" value="Genomic_DNA"/>
</dbReference>
<evidence type="ECO:0000256" key="3">
    <source>
        <dbReference type="ARBA" id="ARBA00004613"/>
    </source>
</evidence>
<dbReference type="PRINTS" id="PR00931">
    <property type="entry name" value="MICOLLPTASE"/>
</dbReference>
<dbReference type="EC" id="3.4.24.3" evidence="4"/>
<dbReference type="PANTHER" id="PTHR13062">
    <property type="entry name" value="COLLAGENASE"/>
    <property type="match status" value="1"/>
</dbReference>
<evidence type="ECO:0000256" key="13">
    <source>
        <dbReference type="PIRSR" id="PIRSR602169-1"/>
    </source>
</evidence>
<evidence type="ECO:0000256" key="15">
    <source>
        <dbReference type="SAM" id="SignalP"/>
    </source>
</evidence>
<dbReference type="AlphaFoldDB" id="A0A291QN14"/>
<dbReference type="GO" id="GO:0006508">
    <property type="term" value="P:proteolysis"/>
    <property type="evidence" value="ECO:0007669"/>
    <property type="project" value="UniProtKB-KW"/>
</dbReference>
<evidence type="ECO:0000256" key="11">
    <source>
        <dbReference type="ARBA" id="ARBA00023049"/>
    </source>
</evidence>
<name>A0A291QN14_9ACTN</name>
<feature type="compositionally biased region" description="Pro residues" evidence="14">
    <location>
        <begin position="54"/>
        <end position="64"/>
    </location>
</feature>
<keyword evidence="10" id="KW-0862">Zinc</keyword>
<dbReference type="InterPro" id="IPR013661">
    <property type="entry name" value="Peptidase_M9_N_dom"/>
</dbReference>
<comment type="cofactor">
    <cofactor evidence="2">
        <name>Zn(2+)</name>
        <dbReference type="ChEBI" id="CHEBI:29105"/>
    </cofactor>
</comment>
<evidence type="ECO:0000313" key="17">
    <source>
        <dbReference type="EMBL" id="ATL32863.1"/>
    </source>
</evidence>
<sequence length="648" mass="70524">MIPRSSALRERARFLVTALIACLGLALLAPASPAAATGAAPGARPAKAAEGKPGPDPAPMPATPTPATAKAERRAEPDKDVANRPPLQAAPDKARKGAGKVKAAECRVSDFTSKTGAALVQQIKSVDVTCVNTLFSVTGPDAKALFREEQMVTAANALRDTAANYPGDNSTSAEQVVLYLRAGYYVQWGDPENVGDYGPALKSAVQGGLDAFYASSHAFDVTEANGNTLNEAVILIDSAQENDRYLSVTKRLLTDYDASYDEFWGMVAAVNSTFTVYFRGHQVPAFLAAVKADRSNLTILRDFAVKHDDLLGTDRSYLVYNAGRELGRFLQYADLRSAVGPLAKELLGRSQMTGRTARLWVGVAEMTDAYDKANCAEYGTCDLANRVRDAVLTVKHTCSDSLKIAAQEITAEQLAASCDSLAKQDAFFHNVVKDDGPVKDDKNTQLEVVAFNSSDDYQTYAGVVFGIDTNNGGMYLEGDPAQEGNLPRFIAYEQPKQDGSFQIWNLNHEYTHYLDGRFNMYGDFAEGQKTPTVMWVEGFAEYISYSYRGVTYDNAIAEAGKKTYKLSTLFDTTYENTNTTRTYPWGYLAVRYLLQSHPQDVTTLLGHYRAGEWDAARTLLTSTIGNRYDADFDAWLDRCAAGDCGATA</sequence>
<proteinExistence type="predicted"/>
<keyword evidence="7" id="KW-0479">Metal-binding</keyword>
<dbReference type="PANTHER" id="PTHR13062:SF9">
    <property type="entry name" value="MICROBIAL COLLAGENASE"/>
    <property type="match status" value="1"/>
</dbReference>
<keyword evidence="12" id="KW-0865">Zymogen</keyword>
<evidence type="ECO:0000256" key="5">
    <source>
        <dbReference type="ARBA" id="ARBA00022525"/>
    </source>
</evidence>
<dbReference type="Gene3D" id="3.40.30.160">
    <property type="entry name" value="Collagenase ColT, N-terminal domain"/>
    <property type="match status" value="1"/>
</dbReference>